<reference evidence="1" key="1">
    <citation type="submission" date="2022-01" db="EMBL/GenBank/DDBJ databases">
        <authorList>
            <person name="Braso-Vives M."/>
        </authorList>
    </citation>
    <scope>NUCLEOTIDE SEQUENCE</scope>
</reference>
<dbReference type="GO" id="GO:0001517">
    <property type="term" value="F:N-acetylglucosamine 6-O-sulfotransferase activity"/>
    <property type="evidence" value="ECO:0007669"/>
    <property type="project" value="TreeGrafter"/>
</dbReference>
<dbReference type="InterPro" id="IPR051135">
    <property type="entry name" value="Gal/GlcNAc/GalNAc_ST"/>
</dbReference>
<keyword evidence="2" id="KW-1185">Reference proteome</keyword>
<dbReference type="GO" id="GO:0006790">
    <property type="term" value="P:sulfur compound metabolic process"/>
    <property type="evidence" value="ECO:0007669"/>
    <property type="project" value="TreeGrafter"/>
</dbReference>
<evidence type="ECO:0000313" key="1">
    <source>
        <dbReference type="EMBL" id="CAH1268794.1"/>
    </source>
</evidence>
<organism evidence="1 2">
    <name type="scientific">Branchiostoma lanceolatum</name>
    <name type="common">Common lancelet</name>
    <name type="synonym">Amphioxus lanceolatum</name>
    <dbReference type="NCBI Taxonomy" id="7740"/>
    <lineage>
        <taxon>Eukaryota</taxon>
        <taxon>Metazoa</taxon>
        <taxon>Chordata</taxon>
        <taxon>Cephalochordata</taxon>
        <taxon>Leptocardii</taxon>
        <taxon>Amphioxiformes</taxon>
        <taxon>Branchiostomatidae</taxon>
        <taxon>Branchiostoma</taxon>
    </lineage>
</organism>
<dbReference type="Proteomes" id="UP000838412">
    <property type="component" value="Chromosome 7"/>
</dbReference>
<dbReference type="InterPro" id="IPR027417">
    <property type="entry name" value="P-loop_NTPase"/>
</dbReference>
<dbReference type="Pfam" id="PF13469">
    <property type="entry name" value="Sulfotransfer_3"/>
    <property type="match status" value="1"/>
</dbReference>
<dbReference type="GO" id="GO:0006044">
    <property type="term" value="P:N-acetylglucosamine metabolic process"/>
    <property type="evidence" value="ECO:0007669"/>
    <property type="project" value="TreeGrafter"/>
</dbReference>
<protein>
    <submittedName>
        <fullName evidence="1">CHST3 protein</fullName>
    </submittedName>
</protein>
<sequence length="366" mass="41939">MFNQHPDFFYMFEPLHSLGVAAKRRDATAREATEHLKARILYDVISCNFSAWEYHFKTYFKDEDFGGWQHSRDIQQACYISEKYFKLSISFKKICPLLYQDIPAVLNAICVRRKHSAVTLAQARNFASLSTLLREPNQRASSPSGGLTVADEQLLREEGLYPVISRAGGEPAFSTSGPDVRLLLLVRDPRAWVTSRLRQLYENVTQFQPGHVTVARPQDYCDWVLAITGSEPTSRMNNTWSKPHGLQGRFAAVRHEDVVDRPLQMARKVYRFVGLPLHLRVVSWLQKNTGNERTSPDMFSSRRNLQEPVDSWRAILTFAAIKKIQEMASCRTVMGMFSYKMVRHVADLNSTVKSRKGEKREDVSTS</sequence>
<dbReference type="AlphaFoldDB" id="A0A8K0A3X0"/>
<name>A0A8K0A3X0_BRALA</name>
<dbReference type="PANTHER" id="PTHR10704">
    <property type="entry name" value="CARBOHYDRATE SULFOTRANSFERASE"/>
    <property type="match status" value="1"/>
</dbReference>
<dbReference type="FunFam" id="3.40.50.300:FF:004897">
    <property type="entry name" value="Sulfotransferase"/>
    <property type="match status" value="1"/>
</dbReference>
<dbReference type="PANTHER" id="PTHR10704:SF44">
    <property type="entry name" value="LD35051P-RELATED"/>
    <property type="match status" value="1"/>
</dbReference>
<dbReference type="OrthoDB" id="6138663at2759"/>
<dbReference type="SUPFAM" id="SSF52540">
    <property type="entry name" value="P-loop containing nucleoside triphosphate hydrolases"/>
    <property type="match status" value="1"/>
</dbReference>
<proteinExistence type="predicted"/>
<gene>
    <name evidence="1" type="primary">CHST3</name>
    <name evidence="1" type="ORF">BLAG_LOCUS21611</name>
</gene>
<evidence type="ECO:0000313" key="2">
    <source>
        <dbReference type="Proteomes" id="UP000838412"/>
    </source>
</evidence>
<accession>A0A8K0A3X0</accession>
<dbReference type="EMBL" id="OV696692">
    <property type="protein sequence ID" value="CAH1268794.1"/>
    <property type="molecule type" value="Genomic_DNA"/>
</dbReference>
<dbReference type="Gene3D" id="3.40.50.300">
    <property type="entry name" value="P-loop containing nucleotide triphosphate hydrolases"/>
    <property type="match status" value="1"/>
</dbReference>